<dbReference type="Proteomes" id="UP000317881">
    <property type="component" value="Unassembled WGS sequence"/>
</dbReference>
<reference evidence="1 2" key="1">
    <citation type="submission" date="2019-06" db="EMBL/GenBank/DDBJ databases">
        <title>Whole genome shotgun sequence of Streptomyces spinoverrucosus NBRC 14228.</title>
        <authorList>
            <person name="Hosoyama A."/>
            <person name="Uohara A."/>
            <person name="Ohji S."/>
            <person name="Ichikawa N."/>
        </authorList>
    </citation>
    <scope>NUCLEOTIDE SEQUENCE [LARGE SCALE GENOMIC DNA]</scope>
    <source>
        <strain evidence="1 2">NBRC 14228</strain>
    </source>
</reference>
<name>A0A4Y3VYD5_9ACTN</name>
<sequence>MASANGGRADARFTTRAGDVYVLPAAAERYGEYPFSVSTRTSRAVGLRHPHFGRRIGAA</sequence>
<comment type="caution">
    <text evidence="1">The sequence shown here is derived from an EMBL/GenBank/DDBJ whole genome shotgun (WGS) entry which is preliminary data.</text>
</comment>
<evidence type="ECO:0000313" key="1">
    <source>
        <dbReference type="EMBL" id="GEC10699.1"/>
    </source>
</evidence>
<gene>
    <name evidence="1" type="ORF">SSP24_83540</name>
</gene>
<proteinExistence type="predicted"/>
<accession>A0A4Y3VYD5</accession>
<organism evidence="1 2">
    <name type="scientific">Streptomyces spinoverrucosus</name>
    <dbReference type="NCBI Taxonomy" id="284043"/>
    <lineage>
        <taxon>Bacteria</taxon>
        <taxon>Bacillati</taxon>
        <taxon>Actinomycetota</taxon>
        <taxon>Actinomycetes</taxon>
        <taxon>Kitasatosporales</taxon>
        <taxon>Streptomycetaceae</taxon>
        <taxon>Streptomyces</taxon>
    </lineage>
</organism>
<dbReference type="AlphaFoldDB" id="A0A4Y3VYD5"/>
<evidence type="ECO:0000313" key="2">
    <source>
        <dbReference type="Proteomes" id="UP000317881"/>
    </source>
</evidence>
<dbReference type="EMBL" id="BJND01000139">
    <property type="protein sequence ID" value="GEC10699.1"/>
    <property type="molecule type" value="Genomic_DNA"/>
</dbReference>
<protein>
    <submittedName>
        <fullName evidence="1">Uncharacterized protein</fullName>
    </submittedName>
</protein>
<keyword evidence="2" id="KW-1185">Reference proteome</keyword>